<proteinExistence type="inferred from homology"/>
<dbReference type="PANTHER" id="PTHR13610">
    <property type="entry name" value="METHYLTRANSFERASE DOMAIN-CONTAINING PROTEIN"/>
    <property type="match status" value="1"/>
</dbReference>
<comment type="caution">
    <text evidence="5">The sequence shown here is derived from an EMBL/GenBank/DDBJ whole genome shotgun (WGS) entry which is preliminary data.</text>
</comment>
<dbReference type="Gene3D" id="3.40.50.150">
    <property type="entry name" value="Vaccinia Virus protein VP39"/>
    <property type="match status" value="1"/>
</dbReference>
<reference evidence="5 6" key="1">
    <citation type="submission" date="2023-02" db="EMBL/GenBank/DDBJ databases">
        <title>LHISI_Scaffold_Assembly.</title>
        <authorList>
            <person name="Stuart O.P."/>
            <person name="Cleave R."/>
            <person name="Magrath M.J.L."/>
            <person name="Mikheyev A.S."/>
        </authorList>
    </citation>
    <scope>NUCLEOTIDE SEQUENCE [LARGE SCALE GENOMIC DNA]</scope>
    <source>
        <strain evidence="5">Daus_M_001</strain>
        <tissue evidence="5">Leg muscle</tissue>
    </source>
</reference>
<keyword evidence="3" id="KW-0808">Transferase</keyword>
<evidence type="ECO:0000256" key="1">
    <source>
        <dbReference type="ARBA" id="ARBA00010633"/>
    </source>
</evidence>
<dbReference type="EMBL" id="JARBHB010000010">
    <property type="protein sequence ID" value="KAJ8873608.1"/>
    <property type="molecule type" value="Genomic_DNA"/>
</dbReference>
<dbReference type="InterPro" id="IPR029063">
    <property type="entry name" value="SAM-dependent_MTases_sf"/>
</dbReference>
<dbReference type="InterPro" id="IPR026170">
    <property type="entry name" value="FAM173A/B"/>
</dbReference>
<gene>
    <name evidence="5" type="ORF">PR048_024426</name>
</gene>
<organism evidence="5 6">
    <name type="scientific">Dryococelus australis</name>
    <dbReference type="NCBI Taxonomy" id="614101"/>
    <lineage>
        <taxon>Eukaryota</taxon>
        <taxon>Metazoa</taxon>
        <taxon>Ecdysozoa</taxon>
        <taxon>Arthropoda</taxon>
        <taxon>Hexapoda</taxon>
        <taxon>Insecta</taxon>
        <taxon>Pterygota</taxon>
        <taxon>Neoptera</taxon>
        <taxon>Polyneoptera</taxon>
        <taxon>Phasmatodea</taxon>
        <taxon>Verophasmatodea</taxon>
        <taxon>Anareolatae</taxon>
        <taxon>Phasmatidae</taxon>
        <taxon>Eurycanthinae</taxon>
        <taxon>Dryococelus</taxon>
    </lineage>
</organism>
<evidence type="ECO:0000256" key="4">
    <source>
        <dbReference type="ARBA" id="ARBA00022691"/>
    </source>
</evidence>
<sequence length="549" mass="59103">MVIENCCNGYIDKLNSVEGNVTVKLKVEADKGALIHTLGNTSHEGRAQCTEIEHSSSSCYACSTYQGDTKGQILKPKTESKTIRVLVEFWLLFEHLKETELFRAAVLPKEALSCGYASASAAWQNSSRVVQFMHRGAAVGLSIVCLPFVLPALRRVCLPYVPATTAQVQNVLAGLSGRSGRLVDLGSGDGRIVPTKGGSALSAASSSPAFASWERDSTPSLVNSVRGSLWMVVSSDWGRIRGVLTVTGGCWQRLLDAHSNGLVDSVPLRAFSGLCMRGERGLAAAYPYCYLRPLQVGRFSDCLELGWDFLEVAGVSVNSTILPQGLGDSMAASWSFMMVNATISGYVSVVLLTCTNVLSLVLEDGAKSKGLAEATTRGSSGGVNTAREGTAVAVARRVTRISRVAESSSHKWWSELPEMNCGDQLAFLGCAWLYIPLSVGPLRCGGTGGDELRLVLAAVAAGFQADGVELNPWLVLYSRLQAWQLGMHERAGFLRRDLWQFSLASYSNVVIFGVEEMVGILLVIDQIDIVVLCKSFAQEILCENIMKIP</sequence>
<dbReference type="PANTHER" id="PTHR13610:SF9">
    <property type="entry name" value="FI06469P"/>
    <property type="match status" value="1"/>
</dbReference>
<evidence type="ECO:0000313" key="6">
    <source>
        <dbReference type="Proteomes" id="UP001159363"/>
    </source>
</evidence>
<accession>A0ABQ9GNM8</accession>
<name>A0ABQ9GNM8_9NEOP</name>
<evidence type="ECO:0000256" key="3">
    <source>
        <dbReference type="ARBA" id="ARBA00022679"/>
    </source>
</evidence>
<keyword evidence="4" id="KW-0949">S-adenosyl-L-methionine</keyword>
<keyword evidence="2" id="KW-0489">Methyltransferase</keyword>
<dbReference type="Proteomes" id="UP001159363">
    <property type="component" value="Chromosome 9"/>
</dbReference>
<evidence type="ECO:0000256" key="2">
    <source>
        <dbReference type="ARBA" id="ARBA00022603"/>
    </source>
</evidence>
<comment type="similarity">
    <text evidence="1">Belongs to the ANT/ATPSC lysine N-methyltransferase family.</text>
</comment>
<protein>
    <submittedName>
        <fullName evidence="5">Uncharacterized protein</fullName>
    </submittedName>
</protein>
<keyword evidence="6" id="KW-1185">Reference proteome</keyword>
<evidence type="ECO:0000313" key="5">
    <source>
        <dbReference type="EMBL" id="KAJ8873608.1"/>
    </source>
</evidence>